<feature type="domain" description="Acyltransferase 3" evidence="3">
    <location>
        <begin position="27"/>
        <end position="399"/>
    </location>
</feature>
<name>A0A2W2EZU9_9ACTN</name>
<feature type="transmembrane region" description="Helical" evidence="2">
    <location>
        <begin position="66"/>
        <end position="89"/>
    </location>
</feature>
<evidence type="ECO:0000256" key="1">
    <source>
        <dbReference type="SAM" id="MobiDB-lite"/>
    </source>
</evidence>
<evidence type="ECO:0000313" key="4">
    <source>
        <dbReference type="EMBL" id="PZG19130.1"/>
    </source>
</evidence>
<feature type="region of interest" description="Disordered" evidence="1">
    <location>
        <begin position="1"/>
        <end position="22"/>
    </location>
</feature>
<protein>
    <submittedName>
        <fullName evidence="4">Acyltransferase</fullName>
    </submittedName>
</protein>
<dbReference type="GO" id="GO:0016747">
    <property type="term" value="F:acyltransferase activity, transferring groups other than amino-acyl groups"/>
    <property type="evidence" value="ECO:0007669"/>
    <property type="project" value="InterPro"/>
</dbReference>
<evidence type="ECO:0000256" key="2">
    <source>
        <dbReference type="SAM" id="Phobius"/>
    </source>
</evidence>
<evidence type="ECO:0000259" key="3">
    <source>
        <dbReference type="Pfam" id="PF01757"/>
    </source>
</evidence>
<dbReference type="AlphaFoldDB" id="A0A2W2EZU9"/>
<feature type="transmembrane region" description="Helical" evidence="2">
    <location>
        <begin position="26"/>
        <end position="46"/>
    </location>
</feature>
<comment type="caution">
    <text evidence="4">The sequence shown here is derived from an EMBL/GenBank/DDBJ whole genome shotgun (WGS) entry which is preliminary data.</text>
</comment>
<dbReference type="PANTHER" id="PTHR36927">
    <property type="entry name" value="BLR4337 PROTEIN"/>
    <property type="match status" value="1"/>
</dbReference>
<feature type="transmembrane region" description="Helical" evidence="2">
    <location>
        <begin position="284"/>
        <end position="308"/>
    </location>
</feature>
<feature type="transmembrane region" description="Helical" evidence="2">
    <location>
        <begin position="173"/>
        <end position="197"/>
    </location>
</feature>
<dbReference type="EMBL" id="POTY01000061">
    <property type="protein sequence ID" value="PZG19130.1"/>
    <property type="molecule type" value="Genomic_DNA"/>
</dbReference>
<feature type="transmembrane region" description="Helical" evidence="2">
    <location>
        <begin position="109"/>
        <end position="129"/>
    </location>
</feature>
<keyword evidence="5" id="KW-1185">Reference proteome</keyword>
<proteinExistence type="predicted"/>
<dbReference type="InterPro" id="IPR002656">
    <property type="entry name" value="Acyl_transf_3_dom"/>
</dbReference>
<feature type="transmembrane region" description="Helical" evidence="2">
    <location>
        <begin position="218"/>
        <end position="236"/>
    </location>
</feature>
<dbReference type="InterPro" id="IPR050623">
    <property type="entry name" value="Glucan_succinyl_AcylTrfase"/>
</dbReference>
<reference evidence="4 5" key="1">
    <citation type="submission" date="2018-01" db="EMBL/GenBank/DDBJ databases">
        <title>Draft genome sequence of Jishengella sp. NA12.</title>
        <authorList>
            <person name="Sahin N."/>
            <person name="Ay H."/>
            <person name="Saygin H."/>
        </authorList>
    </citation>
    <scope>NUCLEOTIDE SEQUENCE [LARGE SCALE GENOMIC DNA]</scope>
    <source>
        <strain evidence="4 5">NA12</strain>
    </source>
</reference>
<sequence length="413" mass="45579">MNNSAAIDPAAPPADPPDTGQRRPHLYYLDNLRVTMILMVVLHHAAQAYGPTDWWYFRGDQQSDALATVSAVGGAFRMSLLFFVAAYLVPHSVDRKGGWGLARGRLKRLGLPFLVGSATIIPALMYTYYVQYRGYPPISFGRYYLDVFLGFGPQPADWTGPIWPDLQFGHLWFIQNLLAFSLLYLACRAVAGLARRLQGHRRRRPAPDWLTRVPGHRALLAFTLALAVAAFLVRIRYPLDEWVPLFEFIQAEPARLVQYTAFFAAGVLAYRHDWLTRLPRRTGYTWLAVGLALAAGLFVTGTDTAYFATGGASLASASWTLVEVTLCVGLSVGLLTLFRDTFTGHNRLSRAMAGSSYTIYIVHLPVVVALQFAFAHAGLPVLATFAIVAALAMVVSIAAAIPIRRIPVLRTIL</sequence>
<keyword evidence="2" id="KW-0472">Membrane</keyword>
<keyword evidence="4" id="KW-0012">Acyltransferase</keyword>
<keyword evidence="4" id="KW-0808">Transferase</keyword>
<dbReference type="Pfam" id="PF01757">
    <property type="entry name" value="Acyl_transf_3"/>
    <property type="match status" value="1"/>
</dbReference>
<organism evidence="4 5">
    <name type="scientific">Micromonospora craterilacus</name>
    <dbReference type="NCBI Taxonomy" id="1655439"/>
    <lineage>
        <taxon>Bacteria</taxon>
        <taxon>Bacillati</taxon>
        <taxon>Actinomycetota</taxon>
        <taxon>Actinomycetes</taxon>
        <taxon>Micromonosporales</taxon>
        <taxon>Micromonosporaceae</taxon>
        <taxon>Micromonospora</taxon>
    </lineage>
</organism>
<evidence type="ECO:0000313" key="5">
    <source>
        <dbReference type="Proteomes" id="UP000248924"/>
    </source>
</evidence>
<feature type="transmembrane region" description="Helical" evidence="2">
    <location>
        <begin position="357"/>
        <end position="375"/>
    </location>
</feature>
<gene>
    <name evidence="4" type="ORF">C1I95_12260</name>
</gene>
<dbReference type="PANTHER" id="PTHR36927:SF1">
    <property type="entry name" value="MDO-LIKE PROTEIN"/>
    <property type="match status" value="1"/>
</dbReference>
<dbReference type="Proteomes" id="UP000248924">
    <property type="component" value="Unassembled WGS sequence"/>
</dbReference>
<feature type="transmembrane region" description="Helical" evidence="2">
    <location>
        <begin position="381"/>
        <end position="403"/>
    </location>
</feature>
<feature type="transmembrane region" description="Helical" evidence="2">
    <location>
        <begin position="256"/>
        <end position="272"/>
    </location>
</feature>
<feature type="transmembrane region" description="Helical" evidence="2">
    <location>
        <begin position="314"/>
        <end position="337"/>
    </location>
</feature>
<dbReference type="OrthoDB" id="7375713at2"/>
<dbReference type="RefSeq" id="WP_111213932.1">
    <property type="nucleotide sequence ID" value="NZ_POTY01000061.1"/>
</dbReference>
<keyword evidence="2" id="KW-1133">Transmembrane helix</keyword>
<accession>A0A2W2EZU9</accession>
<keyword evidence="2" id="KW-0812">Transmembrane</keyword>